<sequence>MRSVIYLICISLLFISCEYKLQIPPEPDQQSDGTILTSELQFIDVDDTLLIKPDMSKKDILDILGKPTAVKAGAKIVPGSLFEIWRYQFKVGVNKVDSKLLPRKPPKNMDFEDWIDQPSGFYIVFKNNLTVRWGDGSVDWTNDKSQDEEENKKDQFCCF</sequence>
<protein>
    <submittedName>
        <fullName evidence="1">Uncharacterized protein</fullName>
    </submittedName>
</protein>
<name>A0A382I5H0_9ZZZZ</name>
<gene>
    <name evidence="1" type="ORF">METZ01_LOCUS247426</name>
</gene>
<dbReference type="AlphaFoldDB" id="A0A382I5H0"/>
<proteinExistence type="predicted"/>
<dbReference type="PROSITE" id="PS51257">
    <property type="entry name" value="PROKAR_LIPOPROTEIN"/>
    <property type="match status" value="1"/>
</dbReference>
<reference evidence="1" key="1">
    <citation type="submission" date="2018-05" db="EMBL/GenBank/DDBJ databases">
        <authorList>
            <person name="Lanie J.A."/>
            <person name="Ng W.-L."/>
            <person name="Kazmierczak K.M."/>
            <person name="Andrzejewski T.M."/>
            <person name="Davidsen T.M."/>
            <person name="Wayne K.J."/>
            <person name="Tettelin H."/>
            <person name="Glass J.I."/>
            <person name="Rusch D."/>
            <person name="Podicherti R."/>
            <person name="Tsui H.-C.T."/>
            <person name="Winkler M.E."/>
        </authorList>
    </citation>
    <scope>NUCLEOTIDE SEQUENCE</scope>
</reference>
<accession>A0A382I5H0</accession>
<dbReference type="EMBL" id="UINC01065181">
    <property type="protein sequence ID" value="SVB94572.1"/>
    <property type="molecule type" value="Genomic_DNA"/>
</dbReference>
<organism evidence="1">
    <name type="scientific">marine metagenome</name>
    <dbReference type="NCBI Taxonomy" id="408172"/>
    <lineage>
        <taxon>unclassified sequences</taxon>
        <taxon>metagenomes</taxon>
        <taxon>ecological metagenomes</taxon>
    </lineage>
</organism>
<evidence type="ECO:0000313" key="1">
    <source>
        <dbReference type="EMBL" id="SVB94572.1"/>
    </source>
</evidence>